<evidence type="ECO:0000313" key="6">
    <source>
        <dbReference type="EMBL" id="MDR9894976.1"/>
    </source>
</evidence>
<dbReference type="EMBL" id="JAALHA020000003">
    <property type="protein sequence ID" value="MDR9894976.1"/>
    <property type="molecule type" value="Genomic_DNA"/>
</dbReference>
<protein>
    <submittedName>
        <fullName evidence="6">UbiA-like protein EboC</fullName>
    </submittedName>
</protein>
<dbReference type="GO" id="GO:0016765">
    <property type="term" value="F:transferase activity, transferring alkyl or aryl (other than methyl) groups"/>
    <property type="evidence" value="ECO:0007669"/>
    <property type="project" value="InterPro"/>
</dbReference>
<reference evidence="7" key="1">
    <citation type="journal article" date="2021" name="Science">
        <title>Hunting the eagle killer: A cyanobacterial neurotoxin causes vacuolar myelinopathy.</title>
        <authorList>
            <person name="Breinlinger S."/>
            <person name="Phillips T.J."/>
            <person name="Haram B.N."/>
            <person name="Mares J."/>
            <person name="Martinez Yerena J.A."/>
            <person name="Hrouzek P."/>
            <person name="Sobotka R."/>
            <person name="Henderson W.M."/>
            <person name="Schmieder P."/>
            <person name="Williams S.M."/>
            <person name="Lauderdale J.D."/>
            <person name="Wilde H.D."/>
            <person name="Gerrin W."/>
            <person name="Kust A."/>
            <person name="Washington J.W."/>
            <person name="Wagner C."/>
            <person name="Geier B."/>
            <person name="Liebeke M."/>
            <person name="Enke H."/>
            <person name="Niedermeyer T.H.J."/>
            <person name="Wilde S.B."/>
        </authorList>
    </citation>
    <scope>NUCLEOTIDE SEQUENCE [LARGE SCALE GENOMIC DNA]</scope>
    <source>
        <strain evidence="7">Thurmond2011</strain>
    </source>
</reference>
<proteinExistence type="predicted"/>
<comment type="subcellular location">
    <subcellularLocation>
        <location evidence="1">Membrane</location>
        <topology evidence="1">Multi-pass membrane protein</topology>
    </subcellularLocation>
</comment>
<sequence>MRPANIVTAWADVLAGFATSGSIIFSSEIYSGETLINLIPLIWLLLSTTGLYGGGIVFNDVFDAEIDAKERPNRPIPSGKASYWKATLLGSLLLTLGVLAAVQVSWLSGTLAFSIAAAAMIYNAYSKHHPVFGPLNMGICRGGNLLLGVSVVSSKIPEYWFLALLPIIYIAAITTLSRNEVNGGDSNNSVIALLLISIVIAGLLGLCLLNKNHLLTVLPFIALLSVRVLIPFVKAMHQPTPENIQIAVKAGVLSLIVVDATVAASFGSLLYGLLVLSLLPISMLLAQIFSVT</sequence>
<dbReference type="AlphaFoldDB" id="A0AAP5I576"/>
<feature type="transmembrane region" description="Helical" evidence="5">
    <location>
        <begin position="189"/>
        <end position="209"/>
    </location>
</feature>
<dbReference type="InterPro" id="IPR044878">
    <property type="entry name" value="UbiA_sf"/>
</dbReference>
<feature type="transmembrane region" description="Helical" evidence="5">
    <location>
        <begin position="214"/>
        <end position="232"/>
    </location>
</feature>
<dbReference type="CDD" id="cd13964">
    <property type="entry name" value="PT_UbiA_1"/>
    <property type="match status" value="1"/>
</dbReference>
<dbReference type="NCBIfam" id="NF035940">
    <property type="entry name" value="prenyl_rel_EboC"/>
    <property type="match status" value="1"/>
</dbReference>
<organism evidence="6 7">
    <name type="scientific">Aetokthonos hydrillicola Thurmond2011</name>
    <dbReference type="NCBI Taxonomy" id="2712845"/>
    <lineage>
        <taxon>Bacteria</taxon>
        <taxon>Bacillati</taxon>
        <taxon>Cyanobacteriota</taxon>
        <taxon>Cyanophyceae</taxon>
        <taxon>Nostocales</taxon>
        <taxon>Hapalosiphonaceae</taxon>
        <taxon>Aetokthonos</taxon>
    </lineage>
</organism>
<feature type="transmembrane region" description="Helical" evidence="5">
    <location>
        <begin position="7"/>
        <end position="26"/>
    </location>
</feature>
<evidence type="ECO:0000256" key="2">
    <source>
        <dbReference type="ARBA" id="ARBA00022692"/>
    </source>
</evidence>
<keyword evidence="2 5" id="KW-0812">Transmembrane</keyword>
<gene>
    <name evidence="6" type="primary">eboC</name>
    <name evidence="6" type="ORF">G7B40_010410</name>
</gene>
<keyword evidence="4 5" id="KW-0472">Membrane</keyword>
<dbReference type="Gene3D" id="1.10.357.140">
    <property type="entry name" value="UbiA prenyltransferase"/>
    <property type="match status" value="1"/>
</dbReference>
<evidence type="ECO:0000313" key="7">
    <source>
        <dbReference type="Proteomes" id="UP000667802"/>
    </source>
</evidence>
<dbReference type="InterPro" id="IPR050475">
    <property type="entry name" value="Prenyltransferase_related"/>
</dbReference>
<name>A0AAP5I576_9CYAN</name>
<dbReference type="InterPro" id="IPR000537">
    <property type="entry name" value="UbiA_prenyltransferase"/>
</dbReference>
<dbReference type="GO" id="GO:0016020">
    <property type="term" value="C:membrane"/>
    <property type="evidence" value="ECO:0007669"/>
    <property type="project" value="UniProtKB-SubCell"/>
</dbReference>
<evidence type="ECO:0000256" key="3">
    <source>
        <dbReference type="ARBA" id="ARBA00022989"/>
    </source>
</evidence>
<evidence type="ECO:0000256" key="4">
    <source>
        <dbReference type="ARBA" id="ARBA00023136"/>
    </source>
</evidence>
<evidence type="ECO:0000256" key="1">
    <source>
        <dbReference type="ARBA" id="ARBA00004141"/>
    </source>
</evidence>
<dbReference type="PANTHER" id="PTHR42723:SF1">
    <property type="entry name" value="CHLOROPHYLL SYNTHASE, CHLOROPLASTIC"/>
    <property type="match status" value="1"/>
</dbReference>
<dbReference type="Proteomes" id="UP000667802">
    <property type="component" value="Unassembled WGS sequence"/>
</dbReference>
<accession>A0AAP5I576</accession>
<keyword evidence="3 5" id="KW-1133">Transmembrane helix</keyword>
<dbReference type="PANTHER" id="PTHR42723">
    <property type="entry name" value="CHLOROPHYLL SYNTHASE"/>
    <property type="match status" value="1"/>
</dbReference>
<feature type="transmembrane region" description="Helical" evidence="5">
    <location>
        <begin position="159"/>
        <end position="177"/>
    </location>
</feature>
<feature type="transmembrane region" description="Helical" evidence="5">
    <location>
        <begin position="269"/>
        <end position="289"/>
    </location>
</feature>
<comment type="caution">
    <text evidence="6">The sequence shown here is derived from an EMBL/GenBank/DDBJ whole genome shotgun (WGS) entry which is preliminary data.</text>
</comment>
<feature type="transmembrane region" description="Helical" evidence="5">
    <location>
        <begin position="38"/>
        <end position="62"/>
    </location>
</feature>
<evidence type="ECO:0000256" key="5">
    <source>
        <dbReference type="SAM" id="Phobius"/>
    </source>
</evidence>
<dbReference type="Pfam" id="PF01040">
    <property type="entry name" value="UbiA"/>
    <property type="match status" value="1"/>
</dbReference>
<keyword evidence="7" id="KW-1185">Reference proteome</keyword>
<feature type="transmembrane region" description="Helical" evidence="5">
    <location>
        <begin position="83"/>
        <end position="100"/>
    </location>
</feature>